<evidence type="ECO:0000256" key="1">
    <source>
        <dbReference type="ARBA" id="ARBA00004300"/>
    </source>
</evidence>
<evidence type="ECO:0000256" key="11">
    <source>
        <dbReference type="SAM" id="MobiDB-lite"/>
    </source>
</evidence>
<accession>A0A7K7GDW6</accession>
<feature type="non-terminal residue" evidence="12">
    <location>
        <position position="779"/>
    </location>
</feature>
<feature type="region of interest" description="Disordered" evidence="11">
    <location>
        <begin position="291"/>
        <end position="321"/>
    </location>
</feature>
<evidence type="ECO:0000256" key="9">
    <source>
        <dbReference type="ARBA" id="ARBA00076677"/>
    </source>
</evidence>
<dbReference type="AlphaFoldDB" id="A0A7K7GDW6"/>
<keyword evidence="2" id="KW-0963">Cytoplasm</keyword>
<comment type="caution">
    <text evidence="12">The sequence shown here is derived from an EMBL/GenBank/DDBJ whole genome shotgun (WGS) entry which is preliminary data.</text>
</comment>
<keyword evidence="3" id="KW-0433">Leucine-rich repeat</keyword>
<gene>
    <name evidence="12" type="primary">Cep97</name>
    <name evidence="12" type="ORF">ERIRUB_R10558</name>
</gene>
<dbReference type="SUPFAM" id="SSF52058">
    <property type="entry name" value="L domain-like"/>
    <property type="match status" value="1"/>
</dbReference>
<feature type="compositionally biased region" description="Polar residues" evidence="11">
    <location>
        <begin position="757"/>
        <end position="779"/>
    </location>
</feature>
<keyword evidence="4" id="KW-0677">Repeat</keyword>
<protein>
    <recommendedName>
        <fullName evidence="8">Centrosomal protein of 97 kDa</fullName>
    </recommendedName>
    <alternativeName>
        <fullName evidence="9">Leucine-rich repeat and IQ domain-containing protein 2</fullName>
    </alternativeName>
</protein>
<evidence type="ECO:0000256" key="2">
    <source>
        <dbReference type="ARBA" id="ARBA00022490"/>
    </source>
</evidence>
<evidence type="ECO:0000313" key="13">
    <source>
        <dbReference type="Proteomes" id="UP000529965"/>
    </source>
</evidence>
<name>A0A7K7GDW6_ERIRU</name>
<evidence type="ECO:0000313" key="12">
    <source>
        <dbReference type="EMBL" id="NWY67839.1"/>
    </source>
</evidence>
<dbReference type="PANTHER" id="PTHR45973:SF2">
    <property type="entry name" value="CENTROSOMAL PROTEIN OF 97 KDA"/>
    <property type="match status" value="1"/>
</dbReference>
<evidence type="ECO:0000256" key="7">
    <source>
        <dbReference type="ARBA" id="ARBA00058656"/>
    </source>
</evidence>
<evidence type="ECO:0000256" key="10">
    <source>
        <dbReference type="SAM" id="Coils"/>
    </source>
</evidence>
<dbReference type="InterPro" id="IPR050576">
    <property type="entry name" value="Cilia_flagella_integrity"/>
</dbReference>
<evidence type="ECO:0000256" key="4">
    <source>
        <dbReference type="ARBA" id="ARBA00022737"/>
    </source>
</evidence>
<dbReference type="Gene3D" id="3.80.10.10">
    <property type="entry name" value="Ribonuclease Inhibitor"/>
    <property type="match status" value="2"/>
</dbReference>
<evidence type="ECO:0000256" key="3">
    <source>
        <dbReference type="ARBA" id="ARBA00022614"/>
    </source>
</evidence>
<evidence type="ECO:0000256" key="8">
    <source>
        <dbReference type="ARBA" id="ARBA00068862"/>
    </source>
</evidence>
<dbReference type="FunFam" id="3.80.10.10:FF:000165">
    <property type="entry name" value="Centrosomal protein of 97 kDa"/>
    <property type="match status" value="1"/>
</dbReference>
<proteinExistence type="predicted"/>
<feature type="region of interest" description="Disordered" evidence="11">
    <location>
        <begin position="692"/>
        <end position="779"/>
    </location>
</feature>
<dbReference type="Proteomes" id="UP000529965">
    <property type="component" value="Unassembled WGS sequence"/>
</dbReference>
<dbReference type="PROSITE" id="PS51450">
    <property type="entry name" value="LRR"/>
    <property type="match status" value="4"/>
</dbReference>
<dbReference type="GO" id="GO:0005813">
    <property type="term" value="C:centrosome"/>
    <property type="evidence" value="ECO:0007669"/>
    <property type="project" value="UniProtKB-SubCell"/>
</dbReference>
<evidence type="ECO:0000256" key="5">
    <source>
        <dbReference type="ARBA" id="ARBA00022794"/>
    </source>
</evidence>
<keyword evidence="5" id="KW-0970">Cilium biogenesis/degradation</keyword>
<dbReference type="GO" id="GO:0030030">
    <property type="term" value="P:cell projection organization"/>
    <property type="evidence" value="ECO:0007669"/>
    <property type="project" value="UniProtKB-KW"/>
</dbReference>
<comment type="function">
    <text evidence="7">Acts as a key negative regulator of ciliogenesis in collaboration with CCP110 by capping the mother centriole thereby preventing cilia formation. Required for recruitment of CCP110 to the centrosome.</text>
</comment>
<dbReference type="EMBL" id="VZSK01000743">
    <property type="protein sequence ID" value="NWY67839.1"/>
    <property type="molecule type" value="Genomic_DNA"/>
</dbReference>
<dbReference type="Pfam" id="PF14580">
    <property type="entry name" value="LRR_9"/>
    <property type="match status" value="1"/>
</dbReference>
<dbReference type="InterPro" id="IPR032675">
    <property type="entry name" value="LRR_dom_sf"/>
</dbReference>
<dbReference type="GO" id="GO:1902018">
    <property type="term" value="P:negative regulation of cilium assembly"/>
    <property type="evidence" value="ECO:0007669"/>
    <property type="project" value="TreeGrafter"/>
</dbReference>
<organism evidence="12 13">
    <name type="scientific">Erithacus rubecula</name>
    <name type="common">European robin</name>
    <dbReference type="NCBI Taxonomy" id="37610"/>
    <lineage>
        <taxon>Eukaryota</taxon>
        <taxon>Metazoa</taxon>
        <taxon>Chordata</taxon>
        <taxon>Craniata</taxon>
        <taxon>Vertebrata</taxon>
        <taxon>Euteleostomi</taxon>
        <taxon>Archelosauria</taxon>
        <taxon>Archosauria</taxon>
        <taxon>Dinosauria</taxon>
        <taxon>Saurischia</taxon>
        <taxon>Theropoda</taxon>
        <taxon>Coelurosauria</taxon>
        <taxon>Aves</taxon>
        <taxon>Neognathae</taxon>
        <taxon>Neoaves</taxon>
        <taxon>Telluraves</taxon>
        <taxon>Australaves</taxon>
        <taxon>Passeriformes</taxon>
        <taxon>Turdidae</taxon>
        <taxon>Erithacus</taxon>
    </lineage>
</organism>
<feature type="compositionally biased region" description="Acidic residues" evidence="11">
    <location>
        <begin position="734"/>
        <end position="747"/>
    </location>
</feature>
<comment type="subcellular location">
    <subcellularLocation>
        <location evidence="1">Cytoplasm</location>
        <location evidence="1">Cytoskeleton</location>
        <location evidence="1">Microtubule organizing center</location>
        <location evidence="1">Centrosome</location>
    </subcellularLocation>
</comment>
<feature type="non-terminal residue" evidence="12">
    <location>
        <position position="1"/>
    </location>
</feature>
<dbReference type="CDD" id="cd23767">
    <property type="entry name" value="IQCD"/>
    <property type="match status" value="1"/>
</dbReference>
<dbReference type="InterPro" id="IPR001611">
    <property type="entry name" value="Leu-rich_rpt"/>
</dbReference>
<keyword evidence="6" id="KW-0206">Cytoskeleton</keyword>
<feature type="coiled-coil region" evidence="10">
    <location>
        <begin position="568"/>
        <end position="600"/>
    </location>
</feature>
<dbReference type="SMART" id="SM00365">
    <property type="entry name" value="LRR_SD22"/>
    <property type="match status" value="4"/>
</dbReference>
<feature type="compositionally biased region" description="Polar residues" evidence="11">
    <location>
        <begin position="710"/>
        <end position="732"/>
    </location>
</feature>
<sequence>GLVVNCSGQGLQKLGPALPCDADTQTLILDKNQLIKLEHLEKCRNLMQLSVANNRLVRMMGVAKLTKLRVLNLPHNSIGYVEGLKDLVHLEWLNLAGNNLKVIEQINSCLALQHLDLSDNNIAQLGDLSKLTSLKTLLLHGNIITSLRTAPVCLPQSLTVLSLAENEIRDLNEVYFLASLRGLEQLSIMNNPCVMATPSVPGFDYRPYIASWCLNLKVLDGYVISQKESLKAEWLYSQGKGRSYRPGQHVQLVQYLATVCPLVSACGLQTEEDAKLEKILSKQRLHQRQLMHENQNEEPPTSAPSKTVPVAHEHSGLAQPSQMVLEKEPVIQRNSWVGPSANSDRSCAVKNTFLHERSFPKELHLEDVQTDEDKLNSSLLSSESTFMPVASGLSPVSPASDLKPDGINLGLENDNNVVIECVRDVSSRVTTNKQETLSITGEHPNRAAGVETQESIKEVLQVPAPDAVTAGLAAKTGSSLGASEGQVLQSHPSTSLGAETGIKTLCPDQMPEERSGSLAVQGAAPADQGAAELQRMTEAATKLQASWRGFYTRNHHPQAKEVRNEIRLNRMQEHIIYLTAEVEKLRKEREEDKMQRLVQEEAVKFLWNQVKSLQQWQLSVMQNLSGAGIPSASTLCSSKPPIQSSTVEQETPPAISSALLVPASEDDLQDKSLLQFPDSGFHSAAADQTHASDLSCSSDVEDGPGECGQSKESSSNEQDNGLIQQYLKSVQQLEEADEDTDCNEEMESSCLQMAVSAESQDSSSDTVSVELPQDTSSPV</sequence>
<evidence type="ECO:0000256" key="6">
    <source>
        <dbReference type="ARBA" id="ARBA00023212"/>
    </source>
</evidence>
<reference evidence="12 13" key="1">
    <citation type="submission" date="2019-09" db="EMBL/GenBank/DDBJ databases">
        <title>Bird 10,000 Genomes (B10K) Project - Family phase.</title>
        <authorList>
            <person name="Zhang G."/>
        </authorList>
    </citation>
    <scope>NUCLEOTIDE SEQUENCE [LARGE SCALE GENOMIC DNA]</scope>
    <source>
        <strain evidence="12">OUT-0015</strain>
        <tissue evidence="12">Blood</tissue>
    </source>
</reference>
<dbReference type="PANTHER" id="PTHR45973">
    <property type="entry name" value="PROTEIN PHOSPHATASE 1 REGULATORY SUBUNIT SDS22-RELATED"/>
    <property type="match status" value="1"/>
</dbReference>
<dbReference type="PROSITE" id="PS50096">
    <property type="entry name" value="IQ"/>
    <property type="match status" value="1"/>
</dbReference>
<keyword evidence="10" id="KW-0175">Coiled coil</keyword>
<keyword evidence="13" id="KW-1185">Reference proteome</keyword>